<keyword evidence="11" id="KW-1185">Reference proteome</keyword>
<dbReference type="OrthoDB" id="9800445at2"/>
<protein>
    <submittedName>
        <fullName evidence="10">4Fe-4S dicluster domain-containing protein</fullName>
    </submittedName>
</protein>
<evidence type="ECO:0000256" key="7">
    <source>
        <dbReference type="ARBA" id="ARBA00023014"/>
    </source>
</evidence>
<dbReference type="Pfam" id="PF00037">
    <property type="entry name" value="Fer4"/>
    <property type="match status" value="1"/>
</dbReference>
<feature type="domain" description="4Fe-4S ferredoxin-type" evidence="9">
    <location>
        <begin position="28"/>
        <end position="57"/>
    </location>
</feature>
<evidence type="ECO:0000256" key="4">
    <source>
        <dbReference type="ARBA" id="ARBA00022723"/>
    </source>
</evidence>
<dbReference type="Gene3D" id="3.30.70.20">
    <property type="match status" value="1"/>
</dbReference>
<keyword evidence="2" id="KW-0813">Transport</keyword>
<keyword evidence="6" id="KW-0408">Iron</keyword>
<dbReference type="GO" id="GO:0046872">
    <property type="term" value="F:metal ion binding"/>
    <property type="evidence" value="ECO:0007669"/>
    <property type="project" value="UniProtKB-KW"/>
</dbReference>
<feature type="region of interest" description="Disordered" evidence="8">
    <location>
        <begin position="1"/>
        <end position="23"/>
    </location>
</feature>
<dbReference type="InterPro" id="IPR017896">
    <property type="entry name" value="4Fe4S_Fe-S-bd"/>
</dbReference>
<keyword evidence="3" id="KW-0004">4Fe-4S</keyword>
<keyword evidence="7" id="KW-0411">Iron-sulfur</keyword>
<dbReference type="PROSITE" id="PS51379">
    <property type="entry name" value="4FE4S_FER_2"/>
    <property type="match status" value="1"/>
</dbReference>
<accession>A0A9W7TYD9</accession>
<proteinExistence type="predicted"/>
<dbReference type="PROSITE" id="PS00198">
    <property type="entry name" value="4FE4S_FER_1"/>
    <property type="match status" value="1"/>
</dbReference>
<evidence type="ECO:0000256" key="3">
    <source>
        <dbReference type="ARBA" id="ARBA00022485"/>
    </source>
</evidence>
<evidence type="ECO:0000256" key="6">
    <source>
        <dbReference type="ARBA" id="ARBA00023004"/>
    </source>
</evidence>
<sequence>MHPNGPSPHGLTRRPTATAATTRKESVMAYKIKASDCTACGACEAECPNNAISFKKGAYAINADLCTECKGQFSSPQCASVCPADCCVPA</sequence>
<name>A0A9W7TYD9_9PROT</name>
<comment type="cofactor">
    <cofactor evidence="1">
        <name>[4Fe-4S] cluster</name>
        <dbReference type="ChEBI" id="CHEBI:49883"/>
    </cofactor>
</comment>
<keyword evidence="4" id="KW-0479">Metal-binding</keyword>
<organism evidence="10 11">
    <name type="scientific">Roseomonas genomospecies 6</name>
    <dbReference type="NCBI Taxonomy" id="214106"/>
    <lineage>
        <taxon>Bacteria</taxon>
        <taxon>Pseudomonadati</taxon>
        <taxon>Pseudomonadota</taxon>
        <taxon>Alphaproteobacteria</taxon>
        <taxon>Acetobacterales</taxon>
        <taxon>Roseomonadaceae</taxon>
        <taxon>Roseomonas</taxon>
    </lineage>
</organism>
<reference evidence="10 11" key="1">
    <citation type="submission" date="2018-07" db="EMBL/GenBank/DDBJ databases">
        <title>Genome sequence of Azospirillum sp. ATCC 49961.</title>
        <authorList>
            <person name="Sant'Anna F.H."/>
            <person name="Baldani J.I."/>
            <person name="Zilli J.E."/>
            <person name="Reis V.M."/>
            <person name="Hartmann A."/>
            <person name="Cruz L."/>
            <person name="de Souza E.M."/>
            <person name="de Oliveira Pedrosa F."/>
            <person name="Passaglia L.M.P."/>
        </authorList>
    </citation>
    <scope>NUCLEOTIDE SEQUENCE [LARGE SCALE GENOMIC DNA]</scope>
    <source>
        <strain evidence="10 11">ATCC 49961</strain>
    </source>
</reference>
<evidence type="ECO:0000313" key="11">
    <source>
        <dbReference type="Proteomes" id="UP000480854"/>
    </source>
</evidence>
<dbReference type="GO" id="GO:0051539">
    <property type="term" value="F:4 iron, 4 sulfur cluster binding"/>
    <property type="evidence" value="ECO:0007669"/>
    <property type="project" value="UniProtKB-KW"/>
</dbReference>
<evidence type="ECO:0000259" key="9">
    <source>
        <dbReference type="PROSITE" id="PS51379"/>
    </source>
</evidence>
<dbReference type="Proteomes" id="UP000480854">
    <property type="component" value="Unassembled WGS sequence"/>
</dbReference>
<dbReference type="RefSeq" id="WP_149468976.1">
    <property type="nucleotide sequence ID" value="NZ_QOKW01000007.1"/>
</dbReference>
<dbReference type="InterPro" id="IPR017900">
    <property type="entry name" value="4Fe4S_Fe_S_CS"/>
</dbReference>
<gene>
    <name evidence="10" type="ORF">DS843_11160</name>
</gene>
<evidence type="ECO:0000256" key="5">
    <source>
        <dbReference type="ARBA" id="ARBA00022982"/>
    </source>
</evidence>
<keyword evidence="5" id="KW-0249">Electron transport</keyword>
<comment type="caution">
    <text evidence="10">The sequence shown here is derived from an EMBL/GenBank/DDBJ whole genome shotgun (WGS) entry which is preliminary data.</text>
</comment>
<dbReference type="SUPFAM" id="SSF54862">
    <property type="entry name" value="4Fe-4S ferredoxins"/>
    <property type="match status" value="1"/>
</dbReference>
<dbReference type="FunFam" id="3.30.70.20:FF:000045">
    <property type="entry name" value="Ferredoxin, 4Fe-4S"/>
    <property type="match status" value="1"/>
</dbReference>
<evidence type="ECO:0000313" key="10">
    <source>
        <dbReference type="EMBL" id="KAA0680960.1"/>
    </source>
</evidence>
<evidence type="ECO:0000256" key="1">
    <source>
        <dbReference type="ARBA" id="ARBA00001966"/>
    </source>
</evidence>
<evidence type="ECO:0000256" key="2">
    <source>
        <dbReference type="ARBA" id="ARBA00022448"/>
    </source>
</evidence>
<evidence type="ECO:0000256" key="8">
    <source>
        <dbReference type="SAM" id="MobiDB-lite"/>
    </source>
</evidence>
<dbReference type="EMBL" id="QOKW01000007">
    <property type="protein sequence ID" value="KAA0680960.1"/>
    <property type="molecule type" value="Genomic_DNA"/>
</dbReference>
<dbReference type="AlphaFoldDB" id="A0A9W7TYD9"/>